<evidence type="ECO:0000256" key="2">
    <source>
        <dbReference type="ARBA" id="ARBA00022438"/>
    </source>
</evidence>
<dbReference type="InterPro" id="IPR000819">
    <property type="entry name" value="Peptidase_M17_C"/>
</dbReference>
<evidence type="ECO:0000313" key="6">
    <source>
        <dbReference type="EMBL" id="MPM64257.1"/>
    </source>
</evidence>
<keyword evidence="4 6" id="KW-0378">Hydrolase</keyword>
<dbReference type="Pfam" id="PF00883">
    <property type="entry name" value="Peptidase_M17"/>
    <property type="match status" value="1"/>
</dbReference>
<dbReference type="GO" id="GO:0006508">
    <property type="term" value="P:proteolysis"/>
    <property type="evidence" value="ECO:0007669"/>
    <property type="project" value="UniProtKB-KW"/>
</dbReference>
<gene>
    <name evidence="6" type="primary">pepA_15</name>
    <name evidence="6" type="ORF">SDC9_111143</name>
</gene>
<protein>
    <submittedName>
        <fullName evidence="6">Cytosol aminopeptidase</fullName>
        <ecNumber evidence="6">3.4.11.1</ecNumber>
    </submittedName>
</protein>
<organism evidence="6">
    <name type="scientific">bioreactor metagenome</name>
    <dbReference type="NCBI Taxonomy" id="1076179"/>
    <lineage>
        <taxon>unclassified sequences</taxon>
        <taxon>metagenomes</taxon>
        <taxon>ecological metagenomes</taxon>
    </lineage>
</organism>
<evidence type="ECO:0000256" key="4">
    <source>
        <dbReference type="ARBA" id="ARBA00022801"/>
    </source>
</evidence>
<evidence type="ECO:0000256" key="1">
    <source>
        <dbReference type="ARBA" id="ARBA00009528"/>
    </source>
</evidence>
<keyword evidence="2 6" id="KW-0031">Aminopeptidase</keyword>
<dbReference type="GO" id="GO:0070006">
    <property type="term" value="F:metalloaminopeptidase activity"/>
    <property type="evidence" value="ECO:0007669"/>
    <property type="project" value="InterPro"/>
</dbReference>
<sequence>MERGRYIASAQTYSRDLANEPGNVITPLTMADIAREIASQYNMDLTILDEQQIQDQGLLALWHVGKGSKTPPRLVHLTYHPQGIEPLGKIAIVGKSVTFDSGGLCIKTRAGIKTMKCDKTGACNVLGIMKALTPLQCPYEVHGFFGAVENMPDGNSYRPDDIIRAFNGKTIEIKNTDAEGRVTLADMLAYASTFKPQAIIDMATLTGAAVTALGNYTAGLVCDYDELSDDLFQVASTTGERFHRFCMDDEKLREQIDTPYADVVNTGGPGGGVITAGMFLKEFVDPTIPWAHLDIAAVDYYEKEFDCYGLGASAFATRTCLEYLLRNHK</sequence>
<dbReference type="GO" id="GO:0005737">
    <property type="term" value="C:cytoplasm"/>
    <property type="evidence" value="ECO:0007669"/>
    <property type="project" value="InterPro"/>
</dbReference>
<dbReference type="PANTHER" id="PTHR11963:SF23">
    <property type="entry name" value="CYTOSOL AMINOPEPTIDASE"/>
    <property type="match status" value="1"/>
</dbReference>
<dbReference type="EC" id="3.4.11.1" evidence="6"/>
<dbReference type="GO" id="GO:0030145">
    <property type="term" value="F:manganese ion binding"/>
    <property type="evidence" value="ECO:0007669"/>
    <property type="project" value="InterPro"/>
</dbReference>
<accession>A0A645BFZ1</accession>
<dbReference type="PROSITE" id="PS00631">
    <property type="entry name" value="CYTOSOL_AP"/>
    <property type="match status" value="1"/>
</dbReference>
<comment type="caution">
    <text evidence="6">The sequence shown here is derived from an EMBL/GenBank/DDBJ whole genome shotgun (WGS) entry which is preliminary data.</text>
</comment>
<keyword evidence="3" id="KW-0645">Protease</keyword>
<dbReference type="PRINTS" id="PR00481">
    <property type="entry name" value="LAMNOPPTDASE"/>
</dbReference>
<evidence type="ECO:0000256" key="3">
    <source>
        <dbReference type="ARBA" id="ARBA00022670"/>
    </source>
</evidence>
<proteinExistence type="inferred from homology"/>
<dbReference type="PANTHER" id="PTHR11963">
    <property type="entry name" value="LEUCINE AMINOPEPTIDASE-RELATED"/>
    <property type="match status" value="1"/>
</dbReference>
<evidence type="ECO:0000259" key="5">
    <source>
        <dbReference type="PROSITE" id="PS00631"/>
    </source>
</evidence>
<name>A0A645BFZ1_9ZZZZ</name>
<comment type="similarity">
    <text evidence="1">Belongs to the peptidase M17 family.</text>
</comment>
<dbReference type="InterPro" id="IPR011356">
    <property type="entry name" value="Leucine_aapep/pepB"/>
</dbReference>
<dbReference type="AlphaFoldDB" id="A0A645BFZ1"/>
<dbReference type="EMBL" id="VSSQ01019850">
    <property type="protein sequence ID" value="MPM64257.1"/>
    <property type="molecule type" value="Genomic_DNA"/>
</dbReference>
<dbReference type="CDD" id="cd00433">
    <property type="entry name" value="Peptidase_M17"/>
    <property type="match status" value="1"/>
</dbReference>
<feature type="domain" description="Cytosol aminopeptidase" evidence="5">
    <location>
        <begin position="175"/>
        <end position="182"/>
    </location>
</feature>
<dbReference type="Gene3D" id="3.40.630.10">
    <property type="entry name" value="Zn peptidases"/>
    <property type="match status" value="1"/>
</dbReference>
<reference evidence="6" key="1">
    <citation type="submission" date="2019-08" db="EMBL/GenBank/DDBJ databases">
        <authorList>
            <person name="Kucharzyk K."/>
            <person name="Murdoch R.W."/>
            <person name="Higgins S."/>
            <person name="Loffler F."/>
        </authorList>
    </citation>
    <scope>NUCLEOTIDE SEQUENCE</scope>
</reference>
<dbReference type="SUPFAM" id="SSF53187">
    <property type="entry name" value="Zn-dependent exopeptidases"/>
    <property type="match status" value="1"/>
</dbReference>